<name>A0A413VN93_9BACE</name>
<dbReference type="SUPFAM" id="SSF49785">
    <property type="entry name" value="Galactose-binding domain-like"/>
    <property type="match status" value="1"/>
</dbReference>
<dbReference type="InterPro" id="IPR026444">
    <property type="entry name" value="Secre_tail"/>
</dbReference>
<dbReference type="PANTHER" id="PTHR45713:SF6">
    <property type="entry name" value="F5_8 TYPE C DOMAIN-CONTAINING PROTEIN"/>
    <property type="match status" value="1"/>
</dbReference>
<protein>
    <submittedName>
        <fullName evidence="3">T9SS C-terminal target domain-containing protein</fullName>
    </submittedName>
</protein>
<dbReference type="NCBIfam" id="TIGR04183">
    <property type="entry name" value="Por_Secre_tail"/>
    <property type="match status" value="1"/>
</dbReference>
<dbReference type="PROSITE" id="PS50022">
    <property type="entry name" value="FA58C_3"/>
    <property type="match status" value="1"/>
</dbReference>
<sequence>MKKITLLVSILFMGFASVQAQDEEPLTNLALNKTATASSQFRDNLGPSYAFDGIANSTGSRWSAADHKGTGDGEINTGENSWLQVDLGEALEFNKILITEYSNKINKYRIEVTDDATDDLSWESILGDVEQTFEGIKGKVNPWPEITFPAVTKRYVRLWIIESFTFRGSGVLDEPSICEMEIYNDPSLSTGLTSTDADKLLSLNVDGEQLQIKTAQAVNSVKVIDLSGRTVIEQPFNSTISVANLSSGVYLVQLETSEGTLITRKIVKK</sequence>
<reference evidence="3 4" key="1">
    <citation type="submission" date="2018-08" db="EMBL/GenBank/DDBJ databases">
        <title>A genome reference for cultivated species of the human gut microbiota.</title>
        <authorList>
            <person name="Zou Y."/>
            <person name="Xue W."/>
            <person name="Luo G."/>
        </authorList>
    </citation>
    <scope>NUCLEOTIDE SEQUENCE [LARGE SCALE GENOMIC DNA]</scope>
    <source>
        <strain evidence="3 4">AM40-30BH</strain>
    </source>
</reference>
<feature type="signal peptide" evidence="1">
    <location>
        <begin position="1"/>
        <end position="20"/>
    </location>
</feature>
<feature type="domain" description="F5/8 type C" evidence="2">
    <location>
        <begin position="19"/>
        <end position="158"/>
    </location>
</feature>
<dbReference type="InterPro" id="IPR051941">
    <property type="entry name" value="BG_Antigen-Binding_Lectin"/>
</dbReference>
<dbReference type="Pfam" id="PF18962">
    <property type="entry name" value="Por_Secre_tail"/>
    <property type="match status" value="1"/>
</dbReference>
<evidence type="ECO:0000259" key="2">
    <source>
        <dbReference type="PROSITE" id="PS50022"/>
    </source>
</evidence>
<gene>
    <name evidence="3" type="ORF">DW888_11640</name>
</gene>
<dbReference type="InterPro" id="IPR008979">
    <property type="entry name" value="Galactose-bd-like_sf"/>
</dbReference>
<dbReference type="InterPro" id="IPR000421">
    <property type="entry name" value="FA58C"/>
</dbReference>
<dbReference type="RefSeq" id="WP_122201593.1">
    <property type="nucleotide sequence ID" value="NZ_CABJFV010000007.1"/>
</dbReference>
<dbReference type="EMBL" id="QSGO01000007">
    <property type="protein sequence ID" value="RHB35088.1"/>
    <property type="molecule type" value="Genomic_DNA"/>
</dbReference>
<dbReference type="Pfam" id="PF00754">
    <property type="entry name" value="F5_F8_type_C"/>
    <property type="match status" value="1"/>
</dbReference>
<evidence type="ECO:0000256" key="1">
    <source>
        <dbReference type="SAM" id="SignalP"/>
    </source>
</evidence>
<comment type="caution">
    <text evidence="3">The sequence shown here is derived from an EMBL/GenBank/DDBJ whole genome shotgun (WGS) entry which is preliminary data.</text>
</comment>
<feature type="chain" id="PRO_5019475329" evidence="1">
    <location>
        <begin position="21"/>
        <end position="269"/>
    </location>
</feature>
<proteinExistence type="predicted"/>
<dbReference type="Proteomes" id="UP000284379">
    <property type="component" value="Unassembled WGS sequence"/>
</dbReference>
<dbReference type="AlphaFoldDB" id="A0A413VN93"/>
<organism evidence="3 4">
    <name type="scientific">Bacteroides nordii</name>
    <dbReference type="NCBI Taxonomy" id="291645"/>
    <lineage>
        <taxon>Bacteria</taxon>
        <taxon>Pseudomonadati</taxon>
        <taxon>Bacteroidota</taxon>
        <taxon>Bacteroidia</taxon>
        <taxon>Bacteroidales</taxon>
        <taxon>Bacteroidaceae</taxon>
        <taxon>Bacteroides</taxon>
    </lineage>
</organism>
<evidence type="ECO:0000313" key="3">
    <source>
        <dbReference type="EMBL" id="RHB35088.1"/>
    </source>
</evidence>
<dbReference type="Gene3D" id="2.60.120.260">
    <property type="entry name" value="Galactose-binding domain-like"/>
    <property type="match status" value="1"/>
</dbReference>
<accession>A0A413VN93</accession>
<evidence type="ECO:0000313" key="4">
    <source>
        <dbReference type="Proteomes" id="UP000284379"/>
    </source>
</evidence>
<dbReference type="PANTHER" id="PTHR45713">
    <property type="entry name" value="FTP DOMAIN-CONTAINING PROTEIN"/>
    <property type="match status" value="1"/>
</dbReference>
<keyword evidence="1" id="KW-0732">Signal</keyword>